<protein>
    <submittedName>
        <fullName evidence="2">N-acetyltransferase</fullName>
    </submittedName>
</protein>
<evidence type="ECO:0000313" key="3">
    <source>
        <dbReference type="Proteomes" id="UP000222366"/>
    </source>
</evidence>
<dbReference type="InterPro" id="IPR016181">
    <property type="entry name" value="Acyl_CoA_acyltransferase"/>
</dbReference>
<sequence>MIIELETERLWLRAWKEEDREPFYRLNSNPEVMEFFPNTLTKEQSDTLIDNCIRKFEIQGGWGLWAVEVKESGEFIGFVGLNIPNLEFPFSTCSHLVEIGWRLDKPFWGKGYACEAAHKVLDFGFTEIRLDEIVAFTTLMNARSENVMKKLGMLRDKKTFMHPALEEGNPLREHVLYRMKCPTFVAAM</sequence>
<evidence type="ECO:0000313" key="2">
    <source>
        <dbReference type="EMBL" id="PHM60769.1"/>
    </source>
</evidence>
<dbReference type="GO" id="GO:0016747">
    <property type="term" value="F:acyltransferase activity, transferring groups other than amino-acyl groups"/>
    <property type="evidence" value="ECO:0007669"/>
    <property type="project" value="InterPro"/>
</dbReference>
<keyword evidence="2" id="KW-0808">Transferase</keyword>
<dbReference type="Pfam" id="PF13302">
    <property type="entry name" value="Acetyltransf_3"/>
    <property type="match status" value="1"/>
</dbReference>
<gene>
    <name evidence="2" type="ORF">Xsto_03670</name>
</gene>
<keyword evidence="3" id="KW-1185">Reference proteome</keyword>
<dbReference type="RefSeq" id="WP_099125955.1">
    <property type="nucleotide sequence ID" value="NZ_CAWNRH010000125.1"/>
</dbReference>
<dbReference type="PANTHER" id="PTHR43792:SF1">
    <property type="entry name" value="N-ACETYLTRANSFERASE DOMAIN-CONTAINING PROTEIN"/>
    <property type="match status" value="1"/>
</dbReference>
<dbReference type="PANTHER" id="PTHR43792">
    <property type="entry name" value="GNAT FAMILY, PUTATIVE (AFU_ORTHOLOGUE AFUA_3G00765)-RELATED-RELATED"/>
    <property type="match status" value="1"/>
</dbReference>
<evidence type="ECO:0000259" key="1">
    <source>
        <dbReference type="PROSITE" id="PS51186"/>
    </source>
</evidence>
<dbReference type="InterPro" id="IPR000182">
    <property type="entry name" value="GNAT_dom"/>
</dbReference>
<dbReference type="AlphaFoldDB" id="A0A2D0KBB9"/>
<reference evidence="2 3" key="1">
    <citation type="journal article" date="2017" name="Nat. Microbiol.">
        <title>Natural product diversity associated with the nematode symbionts Photorhabdus and Xenorhabdus.</title>
        <authorList>
            <person name="Tobias N.J."/>
            <person name="Wolff H."/>
            <person name="Djahanschiri B."/>
            <person name="Grundmann F."/>
            <person name="Kronenwerth M."/>
            <person name="Shi Y.M."/>
            <person name="Simonyi S."/>
            <person name="Grun P."/>
            <person name="Shapiro-Ilan D."/>
            <person name="Pidot S.J."/>
            <person name="Stinear T.P."/>
            <person name="Ebersberger I."/>
            <person name="Bode H.B."/>
        </authorList>
    </citation>
    <scope>NUCLEOTIDE SEQUENCE [LARGE SCALE GENOMIC DNA]</scope>
    <source>
        <strain evidence="2 3">DSM 17904</strain>
    </source>
</reference>
<dbReference type="Gene3D" id="3.40.630.30">
    <property type="match status" value="1"/>
</dbReference>
<dbReference type="PROSITE" id="PS51186">
    <property type="entry name" value="GNAT"/>
    <property type="match status" value="1"/>
</dbReference>
<dbReference type="SUPFAM" id="SSF55729">
    <property type="entry name" value="Acyl-CoA N-acyltransferases (Nat)"/>
    <property type="match status" value="1"/>
</dbReference>
<feature type="domain" description="N-acetyltransferase" evidence="1">
    <location>
        <begin position="10"/>
        <end position="182"/>
    </location>
</feature>
<dbReference type="Proteomes" id="UP000222366">
    <property type="component" value="Unassembled WGS sequence"/>
</dbReference>
<dbReference type="EMBL" id="NJAJ01000049">
    <property type="protein sequence ID" value="PHM60769.1"/>
    <property type="molecule type" value="Genomic_DNA"/>
</dbReference>
<comment type="caution">
    <text evidence="2">The sequence shown here is derived from an EMBL/GenBank/DDBJ whole genome shotgun (WGS) entry which is preliminary data.</text>
</comment>
<proteinExistence type="predicted"/>
<accession>A0A2D0KBB9</accession>
<name>A0A2D0KBB9_9GAMM</name>
<organism evidence="2 3">
    <name type="scientific">Xenorhabdus stockiae</name>
    <dbReference type="NCBI Taxonomy" id="351614"/>
    <lineage>
        <taxon>Bacteria</taxon>
        <taxon>Pseudomonadati</taxon>
        <taxon>Pseudomonadota</taxon>
        <taxon>Gammaproteobacteria</taxon>
        <taxon>Enterobacterales</taxon>
        <taxon>Morganellaceae</taxon>
        <taxon>Xenorhabdus</taxon>
    </lineage>
</organism>
<dbReference type="InterPro" id="IPR051531">
    <property type="entry name" value="N-acetyltransferase"/>
</dbReference>